<reference evidence="8" key="1">
    <citation type="journal article" date="2022" name="Plant J.">
        <title>Strategies of tolerance reflected in two North American maple genomes.</title>
        <authorList>
            <person name="McEvoy S.L."/>
            <person name="Sezen U.U."/>
            <person name="Trouern-Trend A."/>
            <person name="McMahon S.M."/>
            <person name="Schaberg P.G."/>
            <person name="Yang J."/>
            <person name="Wegrzyn J.L."/>
            <person name="Swenson N.G."/>
        </authorList>
    </citation>
    <scope>NUCLEOTIDE SEQUENCE</scope>
    <source>
        <strain evidence="8">NS2018</strain>
    </source>
</reference>
<dbReference type="CDD" id="cd10017">
    <property type="entry name" value="B3_DNA"/>
    <property type="match status" value="4"/>
</dbReference>
<proteinExistence type="predicted"/>
<dbReference type="GO" id="GO:0005634">
    <property type="term" value="C:nucleus"/>
    <property type="evidence" value="ECO:0007669"/>
    <property type="project" value="UniProtKB-SubCell"/>
</dbReference>
<evidence type="ECO:0000313" key="8">
    <source>
        <dbReference type="EMBL" id="KAK0582776.1"/>
    </source>
</evidence>
<dbReference type="GO" id="GO:0003677">
    <property type="term" value="F:DNA binding"/>
    <property type="evidence" value="ECO:0007669"/>
    <property type="project" value="UniProtKB-KW"/>
</dbReference>
<feature type="domain" description="TF-B3" evidence="7">
    <location>
        <begin position="1"/>
        <end position="86"/>
    </location>
</feature>
<dbReference type="Proteomes" id="UP001168877">
    <property type="component" value="Unassembled WGS sequence"/>
</dbReference>
<dbReference type="InterPro" id="IPR015300">
    <property type="entry name" value="DNA-bd_pseudobarrel_sf"/>
</dbReference>
<comment type="subcellular location">
    <subcellularLocation>
        <location evidence="1">Nucleus</location>
    </subcellularLocation>
</comment>
<dbReference type="SUPFAM" id="SSF101936">
    <property type="entry name" value="DNA-binding pseudobarrel domain"/>
    <property type="match status" value="5"/>
</dbReference>
<evidence type="ECO:0000313" key="9">
    <source>
        <dbReference type="Proteomes" id="UP001168877"/>
    </source>
</evidence>
<organism evidence="8 9">
    <name type="scientific">Acer saccharum</name>
    <name type="common">Sugar maple</name>
    <dbReference type="NCBI Taxonomy" id="4024"/>
    <lineage>
        <taxon>Eukaryota</taxon>
        <taxon>Viridiplantae</taxon>
        <taxon>Streptophyta</taxon>
        <taxon>Embryophyta</taxon>
        <taxon>Tracheophyta</taxon>
        <taxon>Spermatophyta</taxon>
        <taxon>Magnoliopsida</taxon>
        <taxon>eudicotyledons</taxon>
        <taxon>Gunneridae</taxon>
        <taxon>Pentapetalae</taxon>
        <taxon>rosids</taxon>
        <taxon>malvids</taxon>
        <taxon>Sapindales</taxon>
        <taxon>Sapindaceae</taxon>
        <taxon>Hippocastanoideae</taxon>
        <taxon>Acereae</taxon>
        <taxon>Acer</taxon>
    </lineage>
</organism>
<dbReference type="PANTHER" id="PTHR31920">
    <property type="entry name" value="B3 DOMAIN-CONTAINING"/>
    <property type="match status" value="1"/>
</dbReference>
<dbReference type="EMBL" id="JAUESC010000384">
    <property type="protein sequence ID" value="KAK0582776.1"/>
    <property type="molecule type" value="Genomic_DNA"/>
</dbReference>
<evidence type="ECO:0000256" key="5">
    <source>
        <dbReference type="ARBA" id="ARBA00023242"/>
    </source>
</evidence>
<evidence type="ECO:0000256" key="6">
    <source>
        <dbReference type="SAM" id="MobiDB-lite"/>
    </source>
</evidence>
<sequence>MSNFICILQRISKEFVRIFGNELSTVTLTVPNGRVWKVGLIRDGRTIWFCDGWHDFVQYNSISAGYFLVFKYGGNSNFNVLIFDLTACEIEYPYYGKEPENDRHNLSHQDESENEDSMEIIDVTTPNPTFESPKNIAFDKYPRSSSLMPSQLNRAKPSFVRALGVDKNQERGCKSQNKIRKKEELVGSNQSNAVGSDINLKKMAYGVGTHASDDAAKFVGDGLMDVLDNMGIFVNKRFRNIAFEERERAIVAARLFKPKNPSFMVIWRSTENHRQYVPAKFARKYFGTSTKSIKVLDSDGRKWSAVLTSAPMCFMTKLGRFGKNFDGGDICVFELISRKILKVSVLKIRDMVKEGGSKQTSNVKVEEVAANNRKNKDQKKRSENEGGSKKRVVVKEGVSKVTRNVMVEEAAAINEGGSKKMSTAKSGGFERTIVQPERVGMSKLVQPRNPFFIVKLRTKAKKHLLLVPTKFLKDHMLDLSGLVFFQNEQGMKSPGNAFIWNDGRTWISGWKDFCTQNSLGLNDHCICEFLPYRNGQMGEIIQRIPEKFVRKFRDELSDFATITTHNGRVWRVGLSKDEGMIWFDDGWQDFMEYYSIHLGYFLVFEYEKRSNFHVMIFDTSTFEVSYPYNFEEPKKEENLIHHDEIEKDKDYRNQKGSANLDSSRPRHEREMLSKNCKMKEQVQVKTDTADNGEDEKLTQISDLHKLKALLEDKRIFISRNYNFSSTKERDRLFTLAKSLKPRNPSFMIVLWESHLYSHTVYLPAKFTNKYLTRDAERIKLRTSNGREWPVRIGWNNGGCNALRGWTNFLNDMKLKLGDICVFELIRKEDLLLEVSVFKESGKVI</sequence>
<keyword evidence="2" id="KW-0805">Transcription regulation</keyword>
<feature type="domain" description="TF-B3" evidence="7">
    <location>
        <begin position="745"/>
        <end position="840"/>
    </location>
</feature>
<evidence type="ECO:0000256" key="1">
    <source>
        <dbReference type="ARBA" id="ARBA00004123"/>
    </source>
</evidence>
<reference evidence="8" key="2">
    <citation type="submission" date="2023-06" db="EMBL/GenBank/DDBJ databases">
        <authorList>
            <person name="Swenson N.G."/>
            <person name="Wegrzyn J.L."/>
            <person name="Mcevoy S.L."/>
        </authorList>
    </citation>
    <scope>NUCLEOTIDE SEQUENCE</scope>
    <source>
        <strain evidence="8">NS2018</strain>
        <tissue evidence="8">Leaf</tissue>
    </source>
</reference>
<keyword evidence="3" id="KW-0238">DNA-binding</keyword>
<dbReference type="PANTHER" id="PTHR31920:SF51">
    <property type="entry name" value="BINDING PROTEIN, PUTATIVE-RELATED"/>
    <property type="match status" value="1"/>
</dbReference>
<keyword evidence="9" id="KW-1185">Reference proteome</keyword>
<evidence type="ECO:0000259" key="7">
    <source>
        <dbReference type="PROSITE" id="PS50863"/>
    </source>
</evidence>
<dbReference type="InterPro" id="IPR050655">
    <property type="entry name" value="Plant_B3_domain"/>
</dbReference>
<feature type="region of interest" description="Disordered" evidence="6">
    <location>
        <begin position="646"/>
        <end position="667"/>
    </location>
</feature>
<dbReference type="AlphaFoldDB" id="A0AA39VKA1"/>
<dbReference type="Pfam" id="PF02362">
    <property type="entry name" value="B3"/>
    <property type="match status" value="3"/>
</dbReference>
<feature type="region of interest" description="Disordered" evidence="6">
    <location>
        <begin position="357"/>
        <end position="390"/>
    </location>
</feature>
<evidence type="ECO:0000256" key="4">
    <source>
        <dbReference type="ARBA" id="ARBA00023163"/>
    </source>
</evidence>
<keyword evidence="5" id="KW-0539">Nucleus</keyword>
<dbReference type="Gene3D" id="2.40.330.10">
    <property type="entry name" value="DNA-binding pseudobarrel domain"/>
    <property type="match status" value="5"/>
</dbReference>
<accession>A0AA39VKA1</accession>
<evidence type="ECO:0000256" key="3">
    <source>
        <dbReference type="ARBA" id="ARBA00023125"/>
    </source>
</evidence>
<keyword evidence="4" id="KW-0804">Transcription</keyword>
<name>A0AA39VKA1_ACESA</name>
<protein>
    <recommendedName>
        <fullName evidence="7">TF-B3 domain-containing protein</fullName>
    </recommendedName>
</protein>
<dbReference type="PROSITE" id="PS50863">
    <property type="entry name" value="B3"/>
    <property type="match status" value="3"/>
</dbReference>
<dbReference type="InterPro" id="IPR003340">
    <property type="entry name" value="B3_DNA-bd"/>
</dbReference>
<dbReference type="SMART" id="SM01019">
    <property type="entry name" value="B3"/>
    <property type="match status" value="5"/>
</dbReference>
<feature type="domain" description="TF-B3" evidence="7">
    <location>
        <begin position="544"/>
        <end position="620"/>
    </location>
</feature>
<feature type="compositionally biased region" description="Basic and acidic residues" evidence="6">
    <location>
        <begin position="380"/>
        <end position="390"/>
    </location>
</feature>
<gene>
    <name evidence="8" type="ORF">LWI29_029428</name>
</gene>
<evidence type="ECO:0000256" key="2">
    <source>
        <dbReference type="ARBA" id="ARBA00023015"/>
    </source>
</evidence>
<comment type="caution">
    <text evidence="8">The sequence shown here is derived from an EMBL/GenBank/DDBJ whole genome shotgun (WGS) entry which is preliminary data.</text>
</comment>